<dbReference type="PROSITE" id="PS50294">
    <property type="entry name" value="WD_REPEATS_REGION"/>
    <property type="match status" value="2"/>
</dbReference>
<evidence type="ECO:0000256" key="1">
    <source>
        <dbReference type="ARBA" id="ARBA00022574"/>
    </source>
</evidence>
<keyword evidence="5" id="KW-1185">Reference proteome</keyword>
<keyword evidence="1 3" id="KW-0853">WD repeat</keyword>
<proteinExistence type="predicted"/>
<dbReference type="PANTHER" id="PTHR46189:SF1">
    <property type="entry name" value="LD41958P"/>
    <property type="match status" value="1"/>
</dbReference>
<dbReference type="SUPFAM" id="SSF50978">
    <property type="entry name" value="WD40 repeat-like"/>
    <property type="match status" value="1"/>
</dbReference>
<dbReference type="InterPro" id="IPR036322">
    <property type="entry name" value="WD40_repeat_dom_sf"/>
</dbReference>
<accession>A0A8K0NRI2</accession>
<reference evidence="4" key="2">
    <citation type="submission" date="2017-10" db="EMBL/GenBank/DDBJ databases">
        <title>Ladona fulva Genome sequencing and assembly.</title>
        <authorList>
            <person name="Murali S."/>
            <person name="Richards S."/>
            <person name="Bandaranaike D."/>
            <person name="Bellair M."/>
            <person name="Blankenburg K."/>
            <person name="Chao H."/>
            <person name="Dinh H."/>
            <person name="Doddapaneni H."/>
            <person name="Dugan-Rocha S."/>
            <person name="Elkadiri S."/>
            <person name="Gnanaolivu R."/>
            <person name="Hernandez B."/>
            <person name="Skinner E."/>
            <person name="Javaid M."/>
            <person name="Lee S."/>
            <person name="Li M."/>
            <person name="Ming W."/>
            <person name="Munidasa M."/>
            <person name="Muniz J."/>
            <person name="Nguyen L."/>
            <person name="Hughes D."/>
            <person name="Osuji N."/>
            <person name="Pu L.-L."/>
            <person name="Puazo M."/>
            <person name="Qu C."/>
            <person name="Quiroz J."/>
            <person name="Raj R."/>
            <person name="Weissenberger G."/>
            <person name="Xin Y."/>
            <person name="Zou X."/>
            <person name="Han Y."/>
            <person name="Worley K."/>
            <person name="Muzny D."/>
            <person name="Gibbs R."/>
        </authorList>
    </citation>
    <scope>NUCLEOTIDE SEQUENCE</scope>
    <source>
        <strain evidence="4">Sampled in the wild</strain>
    </source>
</reference>
<feature type="repeat" description="WD" evidence="3">
    <location>
        <begin position="256"/>
        <end position="289"/>
    </location>
</feature>
<dbReference type="EMBL" id="KZ308120">
    <property type="protein sequence ID" value="KAG8222020.1"/>
    <property type="molecule type" value="Genomic_DNA"/>
</dbReference>
<keyword evidence="2" id="KW-0677">Repeat</keyword>
<evidence type="ECO:0000313" key="5">
    <source>
        <dbReference type="Proteomes" id="UP000792457"/>
    </source>
</evidence>
<dbReference type="Pfam" id="PF00400">
    <property type="entry name" value="WD40"/>
    <property type="match status" value="3"/>
</dbReference>
<dbReference type="PANTHER" id="PTHR46189">
    <property type="entry name" value="LD41958P"/>
    <property type="match status" value="1"/>
</dbReference>
<dbReference type="InterPro" id="IPR015943">
    <property type="entry name" value="WD40/YVTN_repeat-like_dom_sf"/>
</dbReference>
<dbReference type="OrthoDB" id="63070at2759"/>
<dbReference type="AlphaFoldDB" id="A0A8K0NRI2"/>
<comment type="caution">
    <text evidence="4">The sequence shown here is derived from an EMBL/GenBank/DDBJ whole genome shotgun (WGS) entry which is preliminary data.</text>
</comment>
<evidence type="ECO:0000313" key="4">
    <source>
        <dbReference type="EMBL" id="KAG8222020.1"/>
    </source>
</evidence>
<dbReference type="InterPro" id="IPR001680">
    <property type="entry name" value="WD40_rpt"/>
</dbReference>
<gene>
    <name evidence="4" type="ORF">J437_LFUL002781</name>
</gene>
<name>A0A8K0NRI2_LADFU</name>
<dbReference type="SMART" id="SM00320">
    <property type="entry name" value="WD40"/>
    <property type="match status" value="4"/>
</dbReference>
<evidence type="ECO:0000256" key="2">
    <source>
        <dbReference type="ARBA" id="ARBA00022737"/>
    </source>
</evidence>
<dbReference type="GO" id="GO:0005769">
    <property type="term" value="C:early endosome"/>
    <property type="evidence" value="ECO:0007669"/>
    <property type="project" value="TreeGrafter"/>
</dbReference>
<reference evidence="4" key="1">
    <citation type="submission" date="2013-04" db="EMBL/GenBank/DDBJ databases">
        <authorList>
            <person name="Qu J."/>
            <person name="Murali S.C."/>
            <person name="Bandaranaike D."/>
            <person name="Bellair M."/>
            <person name="Blankenburg K."/>
            <person name="Chao H."/>
            <person name="Dinh H."/>
            <person name="Doddapaneni H."/>
            <person name="Downs B."/>
            <person name="Dugan-Rocha S."/>
            <person name="Elkadiri S."/>
            <person name="Gnanaolivu R.D."/>
            <person name="Hernandez B."/>
            <person name="Javaid M."/>
            <person name="Jayaseelan J.C."/>
            <person name="Lee S."/>
            <person name="Li M."/>
            <person name="Ming W."/>
            <person name="Munidasa M."/>
            <person name="Muniz J."/>
            <person name="Nguyen L."/>
            <person name="Ongeri F."/>
            <person name="Osuji N."/>
            <person name="Pu L.-L."/>
            <person name="Puazo M."/>
            <person name="Qu C."/>
            <person name="Quiroz J."/>
            <person name="Raj R."/>
            <person name="Weissenberger G."/>
            <person name="Xin Y."/>
            <person name="Zou X."/>
            <person name="Han Y."/>
            <person name="Richards S."/>
            <person name="Worley K."/>
            <person name="Muzny D."/>
            <person name="Gibbs R."/>
        </authorList>
    </citation>
    <scope>NUCLEOTIDE SEQUENCE</scope>
    <source>
        <strain evidence="4">Sampled in the wild</strain>
    </source>
</reference>
<sequence>MAAEIKPAPGSRSDNYSSARKPILLSKLEGCNDDVNAACIIPGEDGVISVSDDRSVRVWLKRDSGQYWPSICHYMAAGATAVSFNREKRLLYIGLESGSLSGKTKTMKIGCEESIGLVLDGEDIEQEFCLADDYNCMTHVRDYPGIHLGRVVAVLCVPSYSWLFSCGRDKCLVMNCTITGRSLGRYQLQAWCMTLQYPFPKLKITVLVVSALEAYYCYIFSVHIFVGDYSGQITMLKIDPPVDSASNCTFNLITTLKGHTGSVRCLAWDAGERLLFSGSFDHSVIVWDIGGRKGTAYELQGHHKVVSALCYASAAKQLVSGGEDSILFFWNMAVKRKERGKKPNLEDFELLDLKNIDFSMYKMLQV</sequence>
<dbReference type="PROSITE" id="PS00678">
    <property type="entry name" value="WD_REPEATS_1"/>
    <property type="match status" value="2"/>
</dbReference>
<feature type="repeat" description="WD" evidence="3">
    <location>
        <begin position="299"/>
        <end position="332"/>
    </location>
</feature>
<protein>
    <submittedName>
        <fullName evidence="4">Uncharacterized protein</fullName>
    </submittedName>
</protein>
<dbReference type="PROSITE" id="PS50082">
    <property type="entry name" value="WD_REPEATS_2"/>
    <property type="match status" value="2"/>
</dbReference>
<dbReference type="Proteomes" id="UP000792457">
    <property type="component" value="Unassembled WGS sequence"/>
</dbReference>
<evidence type="ECO:0000256" key="3">
    <source>
        <dbReference type="PROSITE-ProRule" id="PRU00221"/>
    </source>
</evidence>
<dbReference type="Gene3D" id="2.130.10.10">
    <property type="entry name" value="YVTN repeat-like/Quinoprotein amine dehydrogenase"/>
    <property type="match status" value="2"/>
</dbReference>
<dbReference type="InterPro" id="IPR042234">
    <property type="entry name" value="WDFY1/WDFY2"/>
</dbReference>
<organism evidence="4 5">
    <name type="scientific">Ladona fulva</name>
    <name type="common">Scarce chaser dragonfly</name>
    <name type="synonym">Libellula fulva</name>
    <dbReference type="NCBI Taxonomy" id="123851"/>
    <lineage>
        <taxon>Eukaryota</taxon>
        <taxon>Metazoa</taxon>
        <taxon>Ecdysozoa</taxon>
        <taxon>Arthropoda</taxon>
        <taxon>Hexapoda</taxon>
        <taxon>Insecta</taxon>
        <taxon>Pterygota</taxon>
        <taxon>Palaeoptera</taxon>
        <taxon>Odonata</taxon>
        <taxon>Epiprocta</taxon>
        <taxon>Anisoptera</taxon>
        <taxon>Libelluloidea</taxon>
        <taxon>Libellulidae</taxon>
        <taxon>Ladona</taxon>
    </lineage>
</organism>
<dbReference type="InterPro" id="IPR019775">
    <property type="entry name" value="WD40_repeat_CS"/>
</dbReference>